<protein>
    <recommendedName>
        <fullName evidence="3">Metallophosphoesterase</fullName>
    </recommendedName>
</protein>
<dbReference type="PANTHER" id="PTHR37844">
    <property type="entry name" value="SER/THR PROTEIN PHOSPHATASE SUPERFAMILY (AFU_ORTHOLOGUE AFUA_1G14840)"/>
    <property type="match status" value="1"/>
</dbReference>
<dbReference type="Gene3D" id="3.60.21.10">
    <property type="match status" value="1"/>
</dbReference>
<dbReference type="Proteomes" id="UP001057498">
    <property type="component" value="Chromosome"/>
</dbReference>
<sequence>MGMHDRDTRSMHRPTPAPLRLQLLSDLHLENDPHRVFDAAPGIDLLVLAGDVGSYQAGSALAGGDGDFGLGQFSPRRPGSPWPRVLYVPGNHEYDGLPYAATRARLRATCERLGIDWLDREVRVIDGWRFIGCTLWSDFDALASPEALALKAEGLAGGTLTGTPTRRTLRRQLHEAKTAAADPVSELTRRLREREKAFRAANYYLGKNSTLDDADGTPLLAERLRELGLADQAWLQAALAQPHDGRTVVVTHFAPSLRSADPRYGLTPGTAGFCNALDGWLAQADLWLHGHLHCAQDYRVGRCRVVANPLGYATKGEQEGFLARMTLSL</sequence>
<reference evidence="1" key="1">
    <citation type="submission" date="2022-04" db="EMBL/GenBank/DDBJ databases">
        <title>Whole genome sequence of Sphaerotilus sp. FB-5.</title>
        <authorList>
            <person name="Takeda M."/>
            <person name="Narihara S."/>
            <person name="Akimoto M."/>
            <person name="Akimoto R."/>
            <person name="Nishiyashiki S."/>
            <person name="Murakami T."/>
        </authorList>
    </citation>
    <scope>NUCLEOTIDE SEQUENCE</scope>
    <source>
        <strain evidence="1">FB-5</strain>
    </source>
</reference>
<accession>A0ABN6PIU5</accession>
<gene>
    <name evidence="1" type="ORF">CATMQ487_05960</name>
</gene>
<evidence type="ECO:0000313" key="1">
    <source>
        <dbReference type="EMBL" id="BDI03626.1"/>
    </source>
</evidence>
<evidence type="ECO:0008006" key="3">
    <source>
        <dbReference type="Google" id="ProtNLM"/>
    </source>
</evidence>
<organism evidence="1 2">
    <name type="scientific">Sphaerotilus microaerophilus</name>
    <dbReference type="NCBI Taxonomy" id="2914710"/>
    <lineage>
        <taxon>Bacteria</taxon>
        <taxon>Pseudomonadati</taxon>
        <taxon>Pseudomonadota</taxon>
        <taxon>Betaproteobacteria</taxon>
        <taxon>Burkholderiales</taxon>
        <taxon>Sphaerotilaceae</taxon>
        <taxon>Sphaerotilus</taxon>
    </lineage>
</organism>
<dbReference type="PANTHER" id="PTHR37844:SF2">
    <property type="entry name" value="SER_THR PROTEIN PHOSPHATASE SUPERFAMILY (AFU_ORTHOLOGUE AFUA_1G14840)"/>
    <property type="match status" value="1"/>
</dbReference>
<keyword evidence="2" id="KW-1185">Reference proteome</keyword>
<evidence type="ECO:0000313" key="2">
    <source>
        <dbReference type="Proteomes" id="UP001057498"/>
    </source>
</evidence>
<dbReference type="InterPro" id="IPR029052">
    <property type="entry name" value="Metallo-depent_PP-like"/>
</dbReference>
<dbReference type="SUPFAM" id="SSF56300">
    <property type="entry name" value="Metallo-dependent phosphatases"/>
    <property type="match status" value="1"/>
</dbReference>
<name>A0ABN6PIU5_9BURK</name>
<proteinExistence type="predicted"/>
<dbReference type="EMBL" id="AP025730">
    <property type="protein sequence ID" value="BDI03626.1"/>
    <property type="molecule type" value="Genomic_DNA"/>
</dbReference>